<dbReference type="CDD" id="cd16448">
    <property type="entry name" value="RING-H2"/>
    <property type="match status" value="1"/>
</dbReference>
<keyword evidence="1" id="KW-0479">Metal-binding</keyword>
<keyword evidence="1" id="KW-0862">Zinc</keyword>
<comment type="caution">
    <text evidence="4">The sequence shown here is derived from an EMBL/GenBank/DDBJ whole genome shotgun (WGS) entry which is preliminary data.</text>
</comment>
<keyword evidence="1" id="KW-0863">Zinc-finger</keyword>
<keyword evidence="5" id="KW-1185">Reference proteome</keyword>
<evidence type="ECO:0000256" key="1">
    <source>
        <dbReference type="PROSITE-ProRule" id="PRU00175"/>
    </source>
</evidence>
<accession>A0AAP0Q4B4</accession>
<dbReference type="SUPFAM" id="SSF57850">
    <property type="entry name" value="RING/U-box"/>
    <property type="match status" value="1"/>
</dbReference>
<evidence type="ECO:0000313" key="4">
    <source>
        <dbReference type="EMBL" id="KAK9165444.1"/>
    </source>
</evidence>
<dbReference type="AlphaFoldDB" id="A0AAP0Q4B4"/>
<name>A0AAP0Q4B4_9MAGN</name>
<dbReference type="PANTHER" id="PTHR31150">
    <property type="entry name" value="EXPRESSED PROTEIN"/>
    <property type="match status" value="1"/>
</dbReference>
<organism evidence="4 5">
    <name type="scientific">Stephania cephalantha</name>
    <dbReference type="NCBI Taxonomy" id="152367"/>
    <lineage>
        <taxon>Eukaryota</taxon>
        <taxon>Viridiplantae</taxon>
        <taxon>Streptophyta</taxon>
        <taxon>Embryophyta</taxon>
        <taxon>Tracheophyta</taxon>
        <taxon>Spermatophyta</taxon>
        <taxon>Magnoliopsida</taxon>
        <taxon>Ranunculales</taxon>
        <taxon>Menispermaceae</taxon>
        <taxon>Menispermoideae</taxon>
        <taxon>Cissampelideae</taxon>
        <taxon>Stephania</taxon>
    </lineage>
</organism>
<feature type="domain" description="RING-type" evidence="3">
    <location>
        <begin position="257"/>
        <end position="315"/>
    </location>
</feature>
<dbReference type="InterPro" id="IPR001841">
    <property type="entry name" value="Znf_RING"/>
</dbReference>
<gene>
    <name evidence="4" type="ORF">Scep_000635</name>
</gene>
<dbReference type="PANTHER" id="PTHR31150:SF32">
    <property type="entry name" value="RING_U-BOX SUPERFAMILY PROTEIN"/>
    <property type="match status" value="1"/>
</dbReference>
<dbReference type="EMBL" id="JBBNAG010000001">
    <property type="protein sequence ID" value="KAK9165444.1"/>
    <property type="molecule type" value="Genomic_DNA"/>
</dbReference>
<protein>
    <recommendedName>
        <fullName evidence="3">RING-type domain-containing protein</fullName>
    </recommendedName>
</protein>
<reference evidence="4 5" key="1">
    <citation type="submission" date="2024-01" db="EMBL/GenBank/DDBJ databases">
        <title>Genome assemblies of Stephania.</title>
        <authorList>
            <person name="Yang L."/>
        </authorList>
    </citation>
    <scope>NUCLEOTIDE SEQUENCE [LARGE SCALE GENOMIC DNA]</scope>
    <source>
        <strain evidence="4">JXDWG</strain>
        <tissue evidence="4">Leaf</tissue>
    </source>
</reference>
<sequence length="427" mass="47172">MGSACCVAVRHRTVQNGTGNEAFHRGIRYSPSWSHRWDNLRRVASDDDRTTAECSRGIYRSSGSVTKIGRDIEFSCISDGGNPVVNFQTPTVQVSPSDLSKGKHFHAEVKNLVESPAAVYSSVGSTTLVSKVDTLSSQSHPLPDVSTPSKHVYNSPAHPHFRNISDERIPELASQSTSIYPGRRSYPTLSFSNESGLSSRGGSSDIWSVLAFSELVSSSQRDRWSFDSKALDLAHVNVIGSDNDRLLGSPDVDTTICGVCSKLLTDASLWRDQKILGSNELSVVAILVCGHVYHAECLECMTPETETCDPPCPVCINEKQPSMVYQKTLKKEVDTKGRIRRSKSHVMDSYLGLESYNVDLKHQRKSRRAEKSAKISYASSSSMKNSFTRPFLNRHFSLGSKYSKPIPGNDSLTELPGKKGFWLRYLP</sequence>
<proteinExistence type="predicted"/>
<evidence type="ECO:0000259" key="3">
    <source>
        <dbReference type="PROSITE" id="PS50089"/>
    </source>
</evidence>
<evidence type="ECO:0000313" key="5">
    <source>
        <dbReference type="Proteomes" id="UP001419268"/>
    </source>
</evidence>
<feature type="region of interest" description="Disordered" evidence="2">
    <location>
        <begin position="136"/>
        <end position="160"/>
    </location>
</feature>
<dbReference type="PROSITE" id="PS50089">
    <property type="entry name" value="ZF_RING_2"/>
    <property type="match status" value="1"/>
</dbReference>
<dbReference type="Proteomes" id="UP001419268">
    <property type="component" value="Unassembled WGS sequence"/>
</dbReference>
<dbReference type="Gene3D" id="3.30.40.10">
    <property type="entry name" value="Zinc/RING finger domain, C3HC4 (zinc finger)"/>
    <property type="match status" value="1"/>
</dbReference>
<dbReference type="InterPro" id="IPR013083">
    <property type="entry name" value="Znf_RING/FYVE/PHD"/>
</dbReference>
<dbReference type="GO" id="GO:0008270">
    <property type="term" value="F:zinc ion binding"/>
    <property type="evidence" value="ECO:0007669"/>
    <property type="project" value="UniProtKB-KW"/>
</dbReference>
<evidence type="ECO:0000256" key="2">
    <source>
        <dbReference type="SAM" id="MobiDB-lite"/>
    </source>
</evidence>